<gene>
    <name evidence="1" type="ORF">OXD698_LOCUS49182</name>
</gene>
<sequence>LRDREQLKESFASTNTVVNNLRQQDQEYIISDIDLRDSLRNERK</sequence>
<reference evidence="1" key="1">
    <citation type="submission" date="2021-02" db="EMBL/GenBank/DDBJ databases">
        <authorList>
            <person name="Nowell W R."/>
        </authorList>
    </citation>
    <scope>NUCLEOTIDE SEQUENCE</scope>
</reference>
<dbReference type="AlphaFoldDB" id="A0A820LK84"/>
<comment type="caution">
    <text evidence="1">The sequence shown here is derived from an EMBL/GenBank/DDBJ whole genome shotgun (WGS) entry which is preliminary data.</text>
</comment>
<accession>A0A820LK84</accession>
<proteinExistence type="predicted"/>
<protein>
    <submittedName>
        <fullName evidence="1">Uncharacterized protein</fullName>
    </submittedName>
</protein>
<evidence type="ECO:0000313" key="1">
    <source>
        <dbReference type="EMBL" id="CAF4358676.1"/>
    </source>
</evidence>
<feature type="non-terminal residue" evidence="1">
    <location>
        <position position="1"/>
    </location>
</feature>
<dbReference type="Proteomes" id="UP000663844">
    <property type="component" value="Unassembled WGS sequence"/>
</dbReference>
<name>A0A820LK84_9BILA</name>
<dbReference type="EMBL" id="CAJOAZ010021708">
    <property type="protein sequence ID" value="CAF4358676.1"/>
    <property type="molecule type" value="Genomic_DNA"/>
</dbReference>
<evidence type="ECO:0000313" key="2">
    <source>
        <dbReference type="Proteomes" id="UP000663844"/>
    </source>
</evidence>
<organism evidence="1 2">
    <name type="scientific">Adineta steineri</name>
    <dbReference type="NCBI Taxonomy" id="433720"/>
    <lineage>
        <taxon>Eukaryota</taxon>
        <taxon>Metazoa</taxon>
        <taxon>Spiralia</taxon>
        <taxon>Gnathifera</taxon>
        <taxon>Rotifera</taxon>
        <taxon>Eurotatoria</taxon>
        <taxon>Bdelloidea</taxon>
        <taxon>Adinetida</taxon>
        <taxon>Adinetidae</taxon>
        <taxon>Adineta</taxon>
    </lineage>
</organism>